<evidence type="ECO:0000259" key="2">
    <source>
        <dbReference type="Pfam" id="PF02932"/>
    </source>
</evidence>
<dbReference type="SUPFAM" id="SSF90112">
    <property type="entry name" value="Neurotransmitter-gated ion-channel transmembrane pore"/>
    <property type="match status" value="1"/>
</dbReference>
<dbReference type="GO" id="GO:0005216">
    <property type="term" value="F:monoatomic ion channel activity"/>
    <property type="evidence" value="ECO:0007669"/>
    <property type="project" value="InterPro"/>
</dbReference>
<organism evidence="3 4">
    <name type="scientific">Pinctada imbricata</name>
    <name type="common">Atlantic pearl-oyster</name>
    <name type="synonym">Pinctada martensii</name>
    <dbReference type="NCBI Taxonomy" id="66713"/>
    <lineage>
        <taxon>Eukaryota</taxon>
        <taxon>Metazoa</taxon>
        <taxon>Spiralia</taxon>
        <taxon>Lophotrochozoa</taxon>
        <taxon>Mollusca</taxon>
        <taxon>Bivalvia</taxon>
        <taxon>Autobranchia</taxon>
        <taxon>Pteriomorphia</taxon>
        <taxon>Pterioida</taxon>
        <taxon>Pterioidea</taxon>
        <taxon>Pteriidae</taxon>
        <taxon>Pinctada</taxon>
    </lineage>
</organism>
<dbReference type="Gene3D" id="1.20.58.390">
    <property type="entry name" value="Neurotransmitter-gated ion-channel transmembrane domain"/>
    <property type="match status" value="1"/>
</dbReference>
<feature type="transmembrane region" description="Helical" evidence="1">
    <location>
        <begin position="104"/>
        <end position="126"/>
    </location>
</feature>
<name>A0AA89C8Q7_PINIB</name>
<gene>
    <name evidence="3" type="ORF">FSP39_006306</name>
</gene>
<evidence type="ECO:0000256" key="1">
    <source>
        <dbReference type="SAM" id="Phobius"/>
    </source>
</evidence>
<dbReference type="Pfam" id="PF02932">
    <property type="entry name" value="Neur_chan_memb"/>
    <property type="match status" value="1"/>
</dbReference>
<dbReference type="InterPro" id="IPR006029">
    <property type="entry name" value="Neurotrans-gated_channel_TM"/>
</dbReference>
<keyword evidence="4" id="KW-1185">Reference proteome</keyword>
<sequence>MIIKEKLKCFTRPKQILPDLSVSVLNTDAGLIVSYELVLKRKPAFYIVNIILPIIILGFITTVVFIIPSDAGEKIGFAVTVFLSFAVFLTIVSDQLPTNSENTAFVSVYIIIEVFLSVFALIVSAIQLRLHHRSGTKINKAYRCLVRFALFLRCKTCCSCRRNKSESVEELKRPDDEKKKGDKIFVSAFGKDEEEEEEEEFTWSDVSNALDVVGFFFFSFTNIAVTVTIFLVLIM</sequence>
<evidence type="ECO:0000313" key="3">
    <source>
        <dbReference type="EMBL" id="KAK3105815.1"/>
    </source>
</evidence>
<dbReference type="CDD" id="cd19051">
    <property type="entry name" value="LGIC_TM_cation"/>
    <property type="match status" value="1"/>
</dbReference>
<evidence type="ECO:0000313" key="4">
    <source>
        <dbReference type="Proteomes" id="UP001186944"/>
    </source>
</evidence>
<comment type="caution">
    <text evidence="3">The sequence shown here is derived from an EMBL/GenBank/DDBJ whole genome shotgun (WGS) entry which is preliminary data.</text>
</comment>
<reference evidence="3" key="1">
    <citation type="submission" date="2019-08" db="EMBL/GenBank/DDBJ databases">
        <title>The improved chromosome-level genome for the pearl oyster Pinctada fucata martensii using PacBio sequencing and Hi-C.</title>
        <authorList>
            <person name="Zheng Z."/>
        </authorList>
    </citation>
    <scope>NUCLEOTIDE SEQUENCE</scope>
    <source>
        <strain evidence="3">ZZ-2019</strain>
        <tissue evidence="3">Adductor muscle</tissue>
    </source>
</reference>
<dbReference type="GO" id="GO:0004888">
    <property type="term" value="F:transmembrane signaling receptor activity"/>
    <property type="evidence" value="ECO:0007669"/>
    <property type="project" value="InterPro"/>
</dbReference>
<dbReference type="InterPro" id="IPR038050">
    <property type="entry name" value="Neuro_actylchol_rec"/>
</dbReference>
<dbReference type="GO" id="GO:0016020">
    <property type="term" value="C:membrane"/>
    <property type="evidence" value="ECO:0007669"/>
    <property type="project" value="InterPro"/>
</dbReference>
<dbReference type="InterPro" id="IPR006201">
    <property type="entry name" value="Neur_channel"/>
</dbReference>
<feature type="transmembrane region" description="Helical" evidence="1">
    <location>
        <begin position="75"/>
        <end position="92"/>
    </location>
</feature>
<feature type="domain" description="Neurotransmitter-gated ion-channel transmembrane" evidence="2">
    <location>
        <begin position="50"/>
        <end position="143"/>
    </location>
</feature>
<keyword evidence="1" id="KW-1133">Transmembrane helix</keyword>
<keyword evidence="1" id="KW-0472">Membrane</keyword>
<dbReference type="PANTHER" id="PTHR18945">
    <property type="entry name" value="NEUROTRANSMITTER GATED ION CHANNEL"/>
    <property type="match status" value="1"/>
</dbReference>
<keyword evidence="1" id="KW-0812">Transmembrane</keyword>
<protein>
    <recommendedName>
        <fullName evidence="2">Neurotransmitter-gated ion-channel transmembrane domain-containing protein</fullName>
    </recommendedName>
</protein>
<dbReference type="EMBL" id="VSWD01000003">
    <property type="protein sequence ID" value="KAK3105815.1"/>
    <property type="molecule type" value="Genomic_DNA"/>
</dbReference>
<accession>A0AA89C8Q7</accession>
<dbReference type="InterPro" id="IPR036719">
    <property type="entry name" value="Neuro-gated_channel_TM_sf"/>
</dbReference>
<proteinExistence type="predicted"/>
<feature type="transmembrane region" description="Helical" evidence="1">
    <location>
        <begin position="212"/>
        <end position="234"/>
    </location>
</feature>
<dbReference type="AlphaFoldDB" id="A0AA89C8Q7"/>
<dbReference type="Proteomes" id="UP001186944">
    <property type="component" value="Unassembled WGS sequence"/>
</dbReference>
<feature type="transmembrane region" description="Helical" evidence="1">
    <location>
        <begin position="44"/>
        <end position="69"/>
    </location>
</feature>